<dbReference type="SUPFAM" id="SSF58104">
    <property type="entry name" value="Methyl-accepting chemotaxis protein (MCP) signaling domain"/>
    <property type="match status" value="1"/>
</dbReference>
<dbReference type="Proteomes" id="UP000267250">
    <property type="component" value="Chromosome"/>
</dbReference>
<dbReference type="EMBL" id="CP016379">
    <property type="protein sequence ID" value="AZR73362.1"/>
    <property type="molecule type" value="Genomic_DNA"/>
</dbReference>
<keyword evidence="4" id="KW-0812">Transmembrane</keyword>
<keyword evidence="4" id="KW-1133">Transmembrane helix</keyword>
<feature type="domain" description="Methyl-accepting transducer" evidence="5">
    <location>
        <begin position="117"/>
        <end position="353"/>
    </location>
</feature>
<feature type="transmembrane region" description="Helical" evidence="4">
    <location>
        <begin position="7"/>
        <end position="25"/>
    </location>
</feature>
<keyword evidence="1 2" id="KW-0807">Transducer</keyword>
<keyword evidence="3" id="KW-0175">Coiled coil</keyword>
<gene>
    <name evidence="6" type="ORF">BBF96_08180</name>
</gene>
<dbReference type="GO" id="GO:0007165">
    <property type="term" value="P:signal transduction"/>
    <property type="evidence" value="ECO:0007669"/>
    <property type="project" value="UniProtKB-KW"/>
</dbReference>
<evidence type="ECO:0000259" key="5">
    <source>
        <dbReference type="PROSITE" id="PS50111"/>
    </source>
</evidence>
<reference evidence="6 7" key="1">
    <citation type="submission" date="2016-07" db="EMBL/GenBank/DDBJ databases">
        <title>Genome and transcriptome analysis of iron-reducing fermentative bacteria Anoxybacter fermentans.</title>
        <authorList>
            <person name="Zeng X."/>
            <person name="Shao Z."/>
        </authorList>
    </citation>
    <scope>NUCLEOTIDE SEQUENCE [LARGE SCALE GENOMIC DNA]</scope>
    <source>
        <strain evidence="6 7">DY22613</strain>
    </source>
</reference>
<dbReference type="RefSeq" id="WP_127016697.1">
    <property type="nucleotide sequence ID" value="NZ_CP016379.1"/>
</dbReference>
<dbReference type="Pfam" id="PF00015">
    <property type="entry name" value="MCPsignal"/>
    <property type="match status" value="1"/>
</dbReference>
<keyword evidence="7" id="KW-1185">Reference proteome</keyword>
<evidence type="ECO:0000256" key="4">
    <source>
        <dbReference type="SAM" id="Phobius"/>
    </source>
</evidence>
<dbReference type="PANTHER" id="PTHR32089:SF112">
    <property type="entry name" value="LYSOZYME-LIKE PROTEIN-RELATED"/>
    <property type="match status" value="1"/>
</dbReference>
<feature type="coiled-coil region" evidence="3">
    <location>
        <begin position="279"/>
        <end position="306"/>
    </location>
</feature>
<dbReference type="InterPro" id="IPR004089">
    <property type="entry name" value="MCPsignal_dom"/>
</dbReference>
<accession>A0A3S9SYV8</accession>
<sequence length="521" mass="59238">MKKISPFMVGFAICAVITILNIAVPHLFWRTFFSLVTIVVGLWGFFQIIDDKLKEIKRGLERVLEGDYSVQFYEKGGTLGKLCGNLNHVFFNIRKLFHEMIQVTSEVEESYKFVSEKTNKFYEQQQDLTRAVKEVAVGNEKQVTRIKEANDSLEIFFDYVTKTQERFREMMEEVRNAQKDSKEGIERVNRIVKEFNLIKASVQNAMDKINQLHQHSGEIEQVVQSIKKFAQQTNLLALNASIEAARVGELGKGFGVVANEIRNLAEEAGFSTEEIVQVVQMVQNGIDEIKAQMGELEKQMMEGTEKINETGEIIVSLSKVVEDNYRKFAEMLNATEMLGKTAEETQKNLETIKMLSEETAGTSEKVFKATEVQNKLLSYINDSFARINEKTVALERFVVSKGLERMLKNVCLRVKHAEEKGPLTREVLEQIKSESMVDDLYVTDENGIFILSTQDAIIGVNLLEIDPSAKGLLTGEIEVHSPPIHIRVEDQKLFKFYMIPRLNRKGIIEAALSLESLLKVS</sequence>
<keyword evidence="4" id="KW-0472">Membrane</keyword>
<dbReference type="AlphaFoldDB" id="A0A3S9SYV8"/>
<organism evidence="6 7">
    <name type="scientific">Anoxybacter fermentans</name>
    <dbReference type="NCBI Taxonomy" id="1323375"/>
    <lineage>
        <taxon>Bacteria</taxon>
        <taxon>Bacillati</taxon>
        <taxon>Bacillota</taxon>
        <taxon>Clostridia</taxon>
        <taxon>Halanaerobiales</taxon>
        <taxon>Anoxybacter</taxon>
    </lineage>
</organism>
<dbReference type="SMART" id="SM00283">
    <property type="entry name" value="MA"/>
    <property type="match status" value="1"/>
</dbReference>
<dbReference type="OrthoDB" id="1706317at2"/>
<dbReference type="PROSITE" id="PS50111">
    <property type="entry name" value="CHEMOTAXIS_TRANSDUC_2"/>
    <property type="match status" value="1"/>
</dbReference>
<dbReference type="KEGG" id="aft:BBF96_08180"/>
<evidence type="ECO:0000256" key="1">
    <source>
        <dbReference type="ARBA" id="ARBA00023224"/>
    </source>
</evidence>
<proteinExistence type="predicted"/>
<evidence type="ECO:0000256" key="3">
    <source>
        <dbReference type="SAM" id="Coils"/>
    </source>
</evidence>
<protein>
    <recommendedName>
        <fullName evidence="5">Methyl-accepting transducer domain-containing protein</fullName>
    </recommendedName>
</protein>
<evidence type="ECO:0000313" key="6">
    <source>
        <dbReference type="EMBL" id="AZR73362.1"/>
    </source>
</evidence>
<dbReference type="Gene3D" id="1.10.287.950">
    <property type="entry name" value="Methyl-accepting chemotaxis protein"/>
    <property type="match status" value="1"/>
</dbReference>
<evidence type="ECO:0000256" key="2">
    <source>
        <dbReference type="PROSITE-ProRule" id="PRU00284"/>
    </source>
</evidence>
<evidence type="ECO:0000313" key="7">
    <source>
        <dbReference type="Proteomes" id="UP000267250"/>
    </source>
</evidence>
<name>A0A3S9SYV8_9FIRM</name>
<dbReference type="GO" id="GO:0016020">
    <property type="term" value="C:membrane"/>
    <property type="evidence" value="ECO:0007669"/>
    <property type="project" value="InterPro"/>
</dbReference>
<dbReference type="PANTHER" id="PTHR32089">
    <property type="entry name" value="METHYL-ACCEPTING CHEMOTAXIS PROTEIN MCPB"/>
    <property type="match status" value="1"/>
</dbReference>